<accession>A0A059AX97</accession>
<dbReference type="InterPro" id="IPR003591">
    <property type="entry name" value="Leu-rich_rpt_typical-subtyp"/>
</dbReference>
<keyword evidence="10" id="KW-0675">Receptor</keyword>
<dbReference type="PROSITE" id="PS51450">
    <property type="entry name" value="LRR"/>
    <property type="match status" value="1"/>
</dbReference>
<evidence type="ECO:0000256" key="5">
    <source>
        <dbReference type="ARBA" id="ARBA00022692"/>
    </source>
</evidence>
<evidence type="ECO:0000256" key="7">
    <source>
        <dbReference type="ARBA" id="ARBA00022737"/>
    </source>
</evidence>
<keyword evidence="3" id="KW-1003">Cell membrane</keyword>
<dbReference type="Gramene" id="KCW58291">
    <property type="protein sequence ID" value="KCW58291"/>
    <property type="gene ID" value="EUGRSUZ_H00982"/>
</dbReference>
<dbReference type="InParanoid" id="A0A059AX97"/>
<evidence type="ECO:0000256" key="4">
    <source>
        <dbReference type="ARBA" id="ARBA00022614"/>
    </source>
</evidence>
<dbReference type="InterPro" id="IPR046956">
    <property type="entry name" value="RLP23-like"/>
</dbReference>
<evidence type="ECO:0000256" key="3">
    <source>
        <dbReference type="ARBA" id="ARBA00022475"/>
    </source>
</evidence>
<evidence type="ECO:0000256" key="13">
    <source>
        <dbReference type="SAM" id="Phobius"/>
    </source>
</evidence>
<feature type="transmembrane region" description="Helical" evidence="13">
    <location>
        <begin position="841"/>
        <end position="861"/>
    </location>
</feature>
<dbReference type="PANTHER" id="PTHR48063:SF35">
    <property type="entry name" value="RECEPTOR-LIKE PROTEIN 12"/>
    <property type="match status" value="1"/>
</dbReference>
<evidence type="ECO:0000256" key="10">
    <source>
        <dbReference type="ARBA" id="ARBA00023170"/>
    </source>
</evidence>
<dbReference type="SMART" id="SM00369">
    <property type="entry name" value="LRR_TYP"/>
    <property type="match status" value="11"/>
</dbReference>
<keyword evidence="4" id="KW-0433">Leucine-rich repeat</keyword>
<comment type="similarity">
    <text evidence="2">Belongs to the RLP family.</text>
</comment>
<keyword evidence="8 13" id="KW-1133">Transmembrane helix</keyword>
<dbReference type="EMBL" id="KK198760">
    <property type="protein sequence ID" value="KCW58291.1"/>
    <property type="molecule type" value="Genomic_DNA"/>
</dbReference>
<gene>
    <name evidence="15" type="ORF">EUGRSUZ_H00982</name>
</gene>
<evidence type="ECO:0000256" key="2">
    <source>
        <dbReference type="ARBA" id="ARBA00009592"/>
    </source>
</evidence>
<feature type="signal peptide" evidence="14">
    <location>
        <begin position="1"/>
        <end position="18"/>
    </location>
</feature>
<evidence type="ECO:0008006" key="16">
    <source>
        <dbReference type="Google" id="ProtNLM"/>
    </source>
</evidence>
<dbReference type="GO" id="GO:0005886">
    <property type="term" value="C:plasma membrane"/>
    <property type="evidence" value="ECO:0007669"/>
    <property type="project" value="UniProtKB-SubCell"/>
</dbReference>
<dbReference type="eggNOG" id="KOG0619">
    <property type="taxonomic scope" value="Eukaryota"/>
</dbReference>
<name>A0A059AX97_EUCGR</name>
<organism evidence="15">
    <name type="scientific">Eucalyptus grandis</name>
    <name type="common">Flooded gum</name>
    <dbReference type="NCBI Taxonomy" id="71139"/>
    <lineage>
        <taxon>Eukaryota</taxon>
        <taxon>Viridiplantae</taxon>
        <taxon>Streptophyta</taxon>
        <taxon>Embryophyta</taxon>
        <taxon>Tracheophyta</taxon>
        <taxon>Spermatophyta</taxon>
        <taxon>Magnoliopsida</taxon>
        <taxon>eudicotyledons</taxon>
        <taxon>Gunneridae</taxon>
        <taxon>Pentapetalae</taxon>
        <taxon>rosids</taxon>
        <taxon>malvids</taxon>
        <taxon>Myrtales</taxon>
        <taxon>Myrtaceae</taxon>
        <taxon>Myrtoideae</taxon>
        <taxon>Eucalypteae</taxon>
        <taxon>Eucalyptus</taxon>
    </lineage>
</organism>
<evidence type="ECO:0000256" key="11">
    <source>
        <dbReference type="ARBA" id="ARBA00023180"/>
    </source>
</evidence>
<evidence type="ECO:0000256" key="1">
    <source>
        <dbReference type="ARBA" id="ARBA00004251"/>
    </source>
</evidence>
<dbReference type="FunFam" id="3.80.10.10:FF:000111">
    <property type="entry name" value="LRR receptor-like serine/threonine-protein kinase ERECTA"/>
    <property type="match status" value="1"/>
</dbReference>
<dbReference type="PANTHER" id="PTHR48063">
    <property type="entry name" value="LRR RECEPTOR-LIKE KINASE"/>
    <property type="match status" value="1"/>
</dbReference>
<dbReference type="Gene3D" id="3.80.10.10">
    <property type="entry name" value="Ribonuclease Inhibitor"/>
    <property type="match status" value="5"/>
</dbReference>
<evidence type="ECO:0000256" key="14">
    <source>
        <dbReference type="SAM" id="SignalP"/>
    </source>
</evidence>
<evidence type="ECO:0000256" key="9">
    <source>
        <dbReference type="ARBA" id="ARBA00023136"/>
    </source>
</evidence>
<protein>
    <recommendedName>
        <fullName evidence="16">Leucine-rich repeat-containing N-terminal plant-type domain-containing protein</fullName>
    </recommendedName>
</protein>
<sequence>MGWHQFFGLLCFLFFLHSHLPFTSPLCPPDQRDALLNFKNSSLHDKIVSDHFDPPCTLYSRVPCLVKMGVSWNKSVDCCSWDEVTCDNVTGNVIGLYLAYHSIHGTLYSNNSLHLPKLQVLEMSRCSLTKLPYFLNSLESLTYLDLSYNEISGEIPSSICQLSSLLELKLSHNNLSGTVPPCFGNITNLDYLSLSSNKLQGPLPIPSPSTRYFYAIINGFTGEIPSSICQLSSLLELKLSHNNLSGTVPPCFGNITNLDYLGLSSNKLQGPLPIPSPSTHYFHAISNGFTGEIPSSICQLSSLLELKLSHNNLSGTVPPCFGNITNLDYLGLSSNKLQGALPIPSPFTHFFYARNNGFTGEIPSSICQLSSLLSLDLSNNSLLGNIPPCFGNITNLVDLHLSNNKLQGPLPRSLVRWQNLSLLVLSHNEFNDIFPHWLKAPQLRHLDLQSNKFHVFSNTSLQVIDLSNNKFGGPIPLPSPITMYYSIANNVITGRIPSLICNATNLEMIDLSNNSLIGSLPWCLTNFSTVLSVLNLGMNHLEGTIPQTISLMPRLTTLDLSRNQFEGTLPWSLVNCTNLEILDLSINQMKDTFPAWLGKLPELKVLILRSNNLKGPLNIPKGDLIFTKLRILDLSNNNFCGLLPANLIMNLEGMKNTEDGRYEPLYMTQHFYSSSYENTVTVMMKGKETKLVKILTIFTTIDLSHNFFQGDIPEVFGHLRYLIGLNLSHNHLTSSIPLTLGNLTNLGWLDLSSNMLSGGIPRALGDLTYLGYLNLSKNQLTGQIPQDKQLSTFSNDSFSGNPGLCGTPLSKACLGNAQPPPPSSSSTLDRKGHESWFKQKVVWIGYASGIVIGISIAYIVIESGWPKWLARRVRMLERSAVQWMEKPKRRAIKFHGQ</sequence>
<keyword evidence="6 14" id="KW-0732">Signal</keyword>
<dbReference type="InterPro" id="IPR032675">
    <property type="entry name" value="LRR_dom_sf"/>
</dbReference>
<feature type="chain" id="PRO_5001567718" description="Leucine-rich repeat-containing N-terminal plant-type domain-containing protein" evidence="14">
    <location>
        <begin position="19"/>
        <end position="897"/>
    </location>
</feature>
<dbReference type="SUPFAM" id="SSF52058">
    <property type="entry name" value="L domain-like"/>
    <property type="match status" value="3"/>
</dbReference>
<dbReference type="AlphaFoldDB" id="A0A059AX97"/>
<evidence type="ECO:0000256" key="8">
    <source>
        <dbReference type="ARBA" id="ARBA00022989"/>
    </source>
</evidence>
<dbReference type="GO" id="GO:0001653">
    <property type="term" value="F:peptide receptor activity"/>
    <property type="evidence" value="ECO:0000318"/>
    <property type="project" value="GO_Central"/>
</dbReference>
<dbReference type="Pfam" id="PF13855">
    <property type="entry name" value="LRR_8"/>
    <property type="match status" value="4"/>
</dbReference>
<keyword evidence="5 13" id="KW-0812">Transmembrane</keyword>
<keyword evidence="7" id="KW-0677">Repeat</keyword>
<dbReference type="FunFam" id="3.80.10.10:FF:000383">
    <property type="entry name" value="Leucine-rich repeat receptor protein kinase EMS1"/>
    <property type="match status" value="2"/>
</dbReference>
<dbReference type="FunFam" id="3.80.10.10:FF:000095">
    <property type="entry name" value="LRR receptor-like serine/threonine-protein kinase GSO1"/>
    <property type="match status" value="1"/>
</dbReference>
<dbReference type="InterPro" id="IPR001611">
    <property type="entry name" value="Leu-rich_rpt"/>
</dbReference>
<dbReference type="PRINTS" id="PR00019">
    <property type="entry name" value="LEURICHRPT"/>
</dbReference>
<dbReference type="OMA" id="NTSMMNP"/>
<keyword evidence="9 13" id="KW-0472">Membrane</keyword>
<evidence type="ECO:0000256" key="12">
    <source>
        <dbReference type="SAM" id="MobiDB-lite"/>
    </source>
</evidence>
<proteinExistence type="inferred from homology"/>
<evidence type="ECO:0000313" key="15">
    <source>
        <dbReference type="EMBL" id="KCW58291.1"/>
    </source>
</evidence>
<evidence type="ECO:0000256" key="6">
    <source>
        <dbReference type="ARBA" id="ARBA00022729"/>
    </source>
</evidence>
<comment type="subcellular location">
    <subcellularLocation>
        <location evidence="1">Cell membrane</location>
        <topology evidence="1">Single-pass type I membrane protein</topology>
    </subcellularLocation>
</comment>
<feature type="region of interest" description="Disordered" evidence="12">
    <location>
        <begin position="811"/>
        <end position="830"/>
    </location>
</feature>
<reference evidence="15" key="1">
    <citation type="submission" date="2013-07" db="EMBL/GenBank/DDBJ databases">
        <title>The genome of Eucalyptus grandis.</title>
        <authorList>
            <person name="Schmutz J."/>
            <person name="Hayes R."/>
            <person name="Myburg A."/>
            <person name="Tuskan G."/>
            <person name="Grattapaglia D."/>
            <person name="Rokhsar D.S."/>
        </authorList>
    </citation>
    <scope>NUCLEOTIDE SEQUENCE</scope>
    <source>
        <tissue evidence="15">Leaf extractions</tissue>
    </source>
</reference>
<dbReference type="Pfam" id="PF00560">
    <property type="entry name" value="LRR_1"/>
    <property type="match status" value="7"/>
</dbReference>
<keyword evidence="11" id="KW-0325">Glycoprotein</keyword>